<accession>A0A3P7ZKT6</accession>
<accession>A0A183FV21</accession>
<organism evidence="2 3">
    <name type="scientific">Heligmosomoides polygyrus</name>
    <name type="common">Parasitic roundworm</name>
    <dbReference type="NCBI Taxonomy" id="6339"/>
    <lineage>
        <taxon>Eukaryota</taxon>
        <taxon>Metazoa</taxon>
        <taxon>Ecdysozoa</taxon>
        <taxon>Nematoda</taxon>
        <taxon>Chromadorea</taxon>
        <taxon>Rhabditida</taxon>
        <taxon>Rhabditina</taxon>
        <taxon>Rhabditomorpha</taxon>
        <taxon>Strongyloidea</taxon>
        <taxon>Heligmosomidae</taxon>
        <taxon>Heligmosomoides</taxon>
    </lineage>
</organism>
<dbReference type="EMBL" id="UZAH01027357">
    <property type="protein sequence ID" value="VDO90939.1"/>
    <property type="molecule type" value="Genomic_DNA"/>
</dbReference>
<keyword evidence="2" id="KW-1185">Reference proteome</keyword>
<dbReference type="Proteomes" id="UP000050761">
    <property type="component" value="Unassembled WGS sequence"/>
</dbReference>
<reference evidence="1 2" key="1">
    <citation type="submission" date="2018-11" db="EMBL/GenBank/DDBJ databases">
        <authorList>
            <consortium name="Pathogen Informatics"/>
        </authorList>
    </citation>
    <scope>NUCLEOTIDE SEQUENCE [LARGE SCALE GENOMIC DNA]</scope>
</reference>
<name>A0A183FV21_HELPZ</name>
<evidence type="ECO:0000313" key="1">
    <source>
        <dbReference type="EMBL" id="VDO90939.1"/>
    </source>
</evidence>
<proteinExistence type="predicted"/>
<gene>
    <name evidence="1" type="ORF">HPBE_LOCUS12105</name>
</gene>
<sequence length="149" mass="15911">MNVGRSSDSTCDSCALVPDHESCPSRYGSQNRCLCVLSLAKSQSADSSWPSSYSAQPASSLIAGIDLFELTSSAGSFARKKPTACDACALFVRPEPSDQHSFYKKTLLSRRPQSAAQPGDVLPRAIDQIDSSGIDSLVSPHTEQGQVRE</sequence>
<protein>
    <submittedName>
        <fullName evidence="1 3">Uncharacterized protein</fullName>
    </submittedName>
</protein>
<evidence type="ECO:0000313" key="2">
    <source>
        <dbReference type="Proteomes" id="UP000050761"/>
    </source>
</evidence>
<dbReference type="AlphaFoldDB" id="A0A183FV21"/>
<dbReference type="WBParaSite" id="HPBE_0001210401-mRNA-1">
    <property type="protein sequence ID" value="HPBE_0001210401-mRNA-1"/>
    <property type="gene ID" value="HPBE_0001210401"/>
</dbReference>
<evidence type="ECO:0000313" key="3">
    <source>
        <dbReference type="WBParaSite" id="HPBE_0001210401-mRNA-1"/>
    </source>
</evidence>
<reference evidence="3" key="2">
    <citation type="submission" date="2019-09" db="UniProtKB">
        <authorList>
            <consortium name="WormBaseParasite"/>
        </authorList>
    </citation>
    <scope>IDENTIFICATION</scope>
</reference>